<proteinExistence type="predicted"/>
<keyword evidence="3" id="KW-1185">Reference proteome</keyword>
<feature type="transmembrane region" description="Helical" evidence="1">
    <location>
        <begin position="55"/>
        <end position="75"/>
    </location>
</feature>
<name>A0ABM7FZB0_9STAP</name>
<dbReference type="GeneID" id="58052000"/>
<dbReference type="EMBL" id="AP018586">
    <property type="protein sequence ID" value="BBD93323.1"/>
    <property type="molecule type" value="Genomic_DNA"/>
</dbReference>
<sequence>MIESYKLFWQNYFKLEGRSRRRDFWWPFLINTILSGIIGVIIFSLSRLFPHSDMIYNIIEVMINLVILIGTYTAAVRRFHDIGKSMVIPSIFLVISLLGIYNNLFRDNQTSQLSLQTQNQVLNGILSVVAIILSLFIIVICIMSLVYSVRDSQKGTNQYGPNPKGE</sequence>
<keyword evidence="1" id="KW-1133">Transmembrane helix</keyword>
<evidence type="ECO:0000313" key="3">
    <source>
        <dbReference type="Proteomes" id="UP000274772"/>
    </source>
</evidence>
<evidence type="ECO:0008006" key="4">
    <source>
        <dbReference type="Google" id="ProtNLM"/>
    </source>
</evidence>
<accession>A0ABM7FZB0</accession>
<feature type="transmembrane region" description="Helical" evidence="1">
    <location>
        <begin position="24"/>
        <end position="49"/>
    </location>
</feature>
<gene>
    <name evidence="2" type="ORF">JMUB590_2269</name>
</gene>
<dbReference type="PANTHER" id="PTHR34980">
    <property type="entry name" value="INNER MEMBRANE PROTEIN-RELATED-RELATED"/>
    <property type="match status" value="1"/>
</dbReference>
<dbReference type="Proteomes" id="UP000274772">
    <property type="component" value="Chromosome"/>
</dbReference>
<dbReference type="RefSeq" id="WP_002441248.1">
    <property type="nucleotide sequence ID" value="NZ_AP018585.1"/>
</dbReference>
<dbReference type="PANTHER" id="PTHR34980:SF2">
    <property type="entry name" value="INNER MEMBRANE PROTEIN YHAH-RELATED"/>
    <property type="match status" value="1"/>
</dbReference>
<feature type="transmembrane region" description="Helical" evidence="1">
    <location>
        <begin position="125"/>
        <end position="147"/>
    </location>
</feature>
<keyword evidence="1" id="KW-0472">Membrane</keyword>
<protein>
    <recommendedName>
        <fullName evidence="4">DUF805 domain-containing protein</fullName>
    </recommendedName>
</protein>
<evidence type="ECO:0000256" key="1">
    <source>
        <dbReference type="SAM" id="Phobius"/>
    </source>
</evidence>
<dbReference type="InterPro" id="IPR008523">
    <property type="entry name" value="DUF805"/>
</dbReference>
<evidence type="ECO:0000313" key="2">
    <source>
        <dbReference type="EMBL" id="BBD93323.1"/>
    </source>
</evidence>
<keyword evidence="1" id="KW-0812">Transmembrane</keyword>
<feature type="transmembrane region" description="Helical" evidence="1">
    <location>
        <begin position="87"/>
        <end position="105"/>
    </location>
</feature>
<organism evidence="2 3">
    <name type="scientific">Staphylococcus caprae</name>
    <dbReference type="NCBI Taxonomy" id="29380"/>
    <lineage>
        <taxon>Bacteria</taxon>
        <taxon>Bacillati</taxon>
        <taxon>Bacillota</taxon>
        <taxon>Bacilli</taxon>
        <taxon>Bacillales</taxon>
        <taxon>Staphylococcaceae</taxon>
        <taxon>Staphylococcus</taxon>
    </lineage>
</organism>
<dbReference type="Pfam" id="PF05656">
    <property type="entry name" value="DUF805"/>
    <property type="match status" value="1"/>
</dbReference>
<reference evidence="2 3" key="1">
    <citation type="submission" date="2018-05" db="EMBL/GenBank/DDBJ databases">
        <title>Complete genome sequencing of three human clinical isolates of Staphylococcus caprae reveals virulence factors similar to those of S. epidermidis and S. capitis.</title>
        <authorList>
            <person name="Watanabe S."/>
            <person name="Cui L."/>
        </authorList>
    </citation>
    <scope>NUCLEOTIDE SEQUENCE [LARGE SCALE GENOMIC DNA]</scope>
    <source>
        <strain evidence="2 3">JMUB590</strain>
    </source>
</reference>